<accession>A0A564Y0W6</accession>
<sequence length="65" mass="7574">MKDQPRAGCSKILNSEQFQVAIDENPTYTTRKLPKTFNVSCHMPIYRKMKRLGWETGPSARFVRN</sequence>
<gene>
    <name evidence="1" type="ORF">WMSIL1_LOCUS1698</name>
</gene>
<dbReference type="EMBL" id="CABIJS010000040">
    <property type="protein sequence ID" value="VUZ40699.1"/>
    <property type="molecule type" value="Genomic_DNA"/>
</dbReference>
<protein>
    <submittedName>
        <fullName evidence="1">Uncharacterized protein</fullName>
    </submittedName>
</protein>
<organism evidence="1 2">
    <name type="scientific">Hymenolepis diminuta</name>
    <name type="common">Rat tapeworm</name>
    <dbReference type="NCBI Taxonomy" id="6216"/>
    <lineage>
        <taxon>Eukaryota</taxon>
        <taxon>Metazoa</taxon>
        <taxon>Spiralia</taxon>
        <taxon>Lophotrochozoa</taxon>
        <taxon>Platyhelminthes</taxon>
        <taxon>Cestoda</taxon>
        <taxon>Eucestoda</taxon>
        <taxon>Cyclophyllidea</taxon>
        <taxon>Hymenolepididae</taxon>
        <taxon>Hymenolepis</taxon>
    </lineage>
</organism>
<proteinExistence type="predicted"/>
<dbReference type="AlphaFoldDB" id="A0A564Y0W6"/>
<evidence type="ECO:0000313" key="1">
    <source>
        <dbReference type="EMBL" id="VUZ40699.1"/>
    </source>
</evidence>
<evidence type="ECO:0000313" key="2">
    <source>
        <dbReference type="Proteomes" id="UP000321570"/>
    </source>
</evidence>
<keyword evidence="2" id="KW-1185">Reference proteome</keyword>
<reference evidence="1 2" key="1">
    <citation type="submission" date="2019-07" db="EMBL/GenBank/DDBJ databases">
        <authorList>
            <person name="Jastrzebski P J."/>
            <person name="Paukszto L."/>
            <person name="Jastrzebski P J."/>
        </authorList>
    </citation>
    <scope>NUCLEOTIDE SEQUENCE [LARGE SCALE GENOMIC DNA]</scope>
    <source>
        <strain evidence="1 2">WMS-il1</strain>
    </source>
</reference>
<dbReference type="Proteomes" id="UP000321570">
    <property type="component" value="Unassembled WGS sequence"/>
</dbReference>
<name>A0A564Y0W6_HYMDI</name>